<accession>A0AAD9UZ50</accession>
<evidence type="ECO:0000313" key="1">
    <source>
        <dbReference type="EMBL" id="KAK2554930.1"/>
    </source>
</evidence>
<proteinExistence type="predicted"/>
<dbReference type="InterPro" id="IPR011335">
    <property type="entry name" value="Restrct_endonuc-II-like"/>
</dbReference>
<dbReference type="InterPro" id="IPR051703">
    <property type="entry name" value="NF-kappa-B_Signaling_Reg"/>
</dbReference>
<evidence type="ECO:0000313" key="2">
    <source>
        <dbReference type="Proteomes" id="UP001249851"/>
    </source>
</evidence>
<dbReference type="AlphaFoldDB" id="A0AAD9UZ50"/>
<dbReference type="EMBL" id="JARQWQ010000066">
    <property type="protein sequence ID" value="KAK2554930.1"/>
    <property type="molecule type" value="Genomic_DNA"/>
</dbReference>
<sequence length="171" mass="19406">MSCHVDVVAFDLNEIQALDQTDIIDFFVHQVLIDLKEDHALERRTVLQGESAEWLDQHNYRLTASNFGKVYFQVQRPSEAMSKNNFEPNDLTNVRAFSHGKAKEKLAKTIYAKNMQKQVPGFALFDAGLSVHPSFSYLGASPDGKVLMIHLQIVNMVYLKLSAPFQKGVRH</sequence>
<gene>
    <name evidence="1" type="ORF">P5673_023616</name>
</gene>
<reference evidence="1" key="2">
    <citation type="journal article" date="2023" name="Science">
        <title>Genomic signatures of disease resistance in endangered staghorn corals.</title>
        <authorList>
            <person name="Vollmer S.V."/>
            <person name="Selwyn J.D."/>
            <person name="Despard B.A."/>
            <person name="Roesel C.L."/>
        </authorList>
    </citation>
    <scope>NUCLEOTIDE SEQUENCE</scope>
    <source>
        <strain evidence="1">K2</strain>
    </source>
</reference>
<name>A0AAD9UZ50_ACRCE</name>
<protein>
    <submittedName>
        <fullName evidence="1">Uncharacterized protein</fullName>
    </submittedName>
</protein>
<dbReference type="SUPFAM" id="SSF52980">
    <property type="entry name" value="Restriction endonuclease-like"/>
    <property type="match status" value="1"/>
</dbReference>
<organism evidence="1 2">
    <name type="scientific">Acropora cervicornis</name>
    <name type="common">Staghorn coral</name>
    <dbReference type="NCBI Taxonomy" id="6130"/>
    <lineage>
        <taxon>Eukaryota</taxon>
        <taxon>Metazoa</taxon>
        <taxon>Cnidaria</taxon>
        <taxon>Anthozoa</taxon>
        <taxon>Hexacorallia</taxon>
        <taxon>Scleractinia</taxon>
        <taxon>Astrocoeniina</taxon>
        <taxon>Acroporidae</taxon>
        <taxon>Acropora</taxon>
    </lineage>
</organism>
<dbReference type="Proteomes" id="UP001249851">
    <property type="component" value="Unassembled WGS sequence"/>
</dbReference>
<dbReference type="InterPro" id="IPR011604">
    <property type="entry name" value="PDDEXK-like_dom_sf"/>
</dbReference>
<dbReference type="Gene3D" id="3.90.320.10">
    <property type="match status" value="1"/>
</dbReference>
<dbReference type="PANTHER" id="PTHR46609:SF8">
    <property type="entry name" value="YQAJ VIRAL RECOMBINASE DOMAIN-CONTAINING PROTEIN"/>
    <property type="match status" value="1"/>
</dbReference>
<reference evidence="1" key="1">
    <citation type="journal article" date="2023" name="G3 (Bethesda)">
        <title>Whole genome assembly and annotation of the endangered Caribbean coral Acropora cervicornis.</title>
        <authorList>
            <person name="Selwyn J.D."/>
            <person name="Vollmer S.V."/>
        </authorList>
    </citation>
    <scope>NUCLEOTIDE SEQUENCE</scope>
    <source>
        <strain evidence="1">K2</strain>
    </source>
</reference>
<keyword evidence="2" id="KW-1185">Reference proteome</keyword>
<comment type="caution">
    <text evidence="1">The sequence shown here is derived from an EMBL/GenBank/DDBJ whole genome shotgun (WGS) entry which is preliminary data.</text>
</comment>
<dbReference type="GO" id="GO:0006281">
    <property type="term" value="P:DNA repair"/>
    <property type="evidence" value="ECO:0007669"/>
    <property type="project" value="UniProtKB-ARBA"/>
</dbReference>
<dbReference type="PANTHER" id="PTHR46609">
    <property type="entry name" value="EXONUCLEASE, PHAGE-TYPE/RECB, C-TERMINAL DOMAIN-CONTAINING PROTEIN"/>
    <property type="match status" value="1"/>
</dbReference>